<dbReference type="Proteomes" id="UP001292079">
    <property type="component" value="Unassembled WGS sequence"/>
</dbReference>
<gene>
    <name evidence="1" type="ORF">MN116_005699</name>
</gene>
<protein>
    <submittedName>
        <fullName evidence="1">Uncharacterized protein</fullName>
    </submittedName>
</protein>
<name>A0AAE1ZAB7_SCHME</name>
<dbReference type="EMBL" id="JALJAT010000004">
    <property type="protein sequence ID" value="KAK4470115.1"/>
    <property type="molecule type" value="Genomic_DNA"/>
</dbReference>
<organism evidence="1 2">
    <name type="scientific">Schistosoma mekongi</name>
    <name type="common">Parasitic worm</name>
    <dbReference type="NCBI Taxonomy" id="38744"/>
    <lineage>
        <taxon>Eukaryota</taxon>
        <taxon>Metazoa</taxon>
        <taxon>Spiralia</taxon>
        <taxon>Lophotrochozoa</taxon>
        <taxon>Platyhelminthes</taxon>
        <taxon>Trematoda</taxon>
        <taxon>Digenea</taxon>
        <taxon>Strigeidida</taxon>
        <taxon>Schistosomatoidea</taxon>
        <taxon>Schistosomatidae</taxon>
        <taxon>Schistosoma</taxon>
    </lineage>
</organism>
<evidence type="ECO:0000313" key="2">
    <source>
        <dbReference type="Proteomes" id="UP001292079"/>
    </source>
</evidence>
<comment type="caution">
    <text evidence="1">The sequence shown here is derived from an EMBL/GenBank/DDBJ whole genome shotgun (WGS) entry which is preliminary data.</text>
</comment>
<reference evidence="1" key="1">
    <citation type="submission" date="2022-04" db="EMBL/GenBank/DDBJ databases">
        <authorList>
            <person name="Xu L."/>
            <person name="Lv Z."/>
        </authorList>
    </citation>
    <scope>NUCLEOTIDE SEQUENCE</scope>
    <source>
        <strain evidence="1">LV_2022a</strain>
    </source>
</reference>
<dbReference type="AlphaFoldDB" id="A0AAE1ZAB7"/>
<sequence>MKRVNRIFTFCLVPNNDEVVNVEYFDLVNFIICDVDENDFVALEDDGDEVVIIGCHEVSDGDDGDDEMLGVDMMNITGEVMIDGVDVICDEHCYVEYFGCVDAIGCSAVNVGVEVCVDCKYKKVGGDVTDENRVDVSETIEVDSNDLVVNELSSTSVVKILKKKEWKKEHQSKQTG</sequence>
<evidence type="ECO:0000313" key="1">
    <source>
        <dbReference type="EMBL" id="KAK4470115.1"/>
    </source>
</evidence>
<accession>A0AAE1ZAB7</accession>
<reference evidence="1" key="2">
    <citation type="journal article" date="2023" name="Infect Dis Poverty">
        <title>Chromosome-scale genome of the human blood fluke Schistosoma mekongi and its implications for public health.</title>
        <authorList>
            <person name="Zhou M."/>
            <person name="Xu L."/>
            <person name="Xu D."/>
            <person name="Chen W."/>
            <person name="Khan J."/>
            <person name="Hu Y."/>
            <person name="Huang H."/>
            <person name="Wei H."/>
            <person name="Zhang Y."/>
            <person name="Chusongsang P."/>
            <person name="Tanasarnprasert K."/>
            <person name="Hu X."/>
            <person name="Limpanont Y."/>
            <person name="Lv Z."/>
        </authorList>
    </citation>
    <scope>NUCLEOTIDE SEQUENCE</scope>
    <source>
        <strain evidence="1">LV_2022a</strain>
    </source>
</reference>
<keyword evidence="2" id="KW-1185">Reference proteome</keyword>
<proteinExistence type="predicted"/>